<keyword evidence="2" id="KW-1185">Reference proteome</keyword>
<comment type="caution">
    <text evidence="1">The sequence shown here is derived from an EMBL/GenBank/DDBJ whole genome shotgun (WGS) entry which is preliminary data.</text>
</comment>
<protein>
    <submittedName>
        <fullName evidence="1">Uncharacterized protein</fullName>
    </submittedName>
</protein>
<gene>
    <name evidence="1" type="ORF">KQX54_017106</name>
</gene>
<reference evidence="1 2" key="1">
    <citation type="journal article" date="2021" name="J. Hered.">
        <title>A chromosome-level genome assembly of the parasitoid wasp, Cotesia glomerata (Hymenoptera: Braconidae).</title>
        <authorList>
            <person name="Pinto B.J."/>
            <person name="Weis J.J."/>
            <person name="Gamble T."/>
            <person name="Ode P.J."/>
            <person name="Paul R."/>
            <person name="Zaspel J.M."/>
        </authorList>
    </citation>
    <scope>NUCLEOTIDE SEQUENCE [LARGE SCALE GENOMIC DNA]</scope>
    <source>
        <strain evidence="1">CgM1</strain>
    </source>
</reference>
<evidence type="ECO:0000313" key="2">
    <source>
        <dbReference type="Proteomes" id="UP000826195"/>
    </source>
</evidence>
<dbReference type="Proteomes" id="UP000826195">
    <property type="component" value="Unassembled WGS sequence"/>
</dbReference>
<evidence type="ECO:0000313" key="1">
    <source>
        <dbReference type="EMBL" id="KAH0547105.1"/>
    </source>
</evidence>
<sequence length="250" mass="28717">MRSTLKNKNTHKLVVKQYLVVKFIGSLEHQNGLRCISSNWLDSILDKIVFVRYPPSDIKENMLRYLEENFPVFFHWKTYLATLYYQTDNLGDALLYALHYTPPNEAQSPPISTITTNIKNTVVNESFFDISTAIRELKLAEQFKIIRPLVVSILRSIDLYSEKYKSQLQARRNNPDYEYLRTQTYTYAKFLQAKISGYTNSSWTNAINGINLLSTSTSAKPGVNSASNEISNEIETAIKQLLFIIYAGSE</sequence>
<dbReference type="AlphaFoldDB" id="A0AAV7I761"/>
<proteinExistence type="predicted"/>
<name>A0AAV7I761_COTGL</name>
<organism evidence="1 2">
    <name type="scientific">Cotesia glomerata</name>
    <name type="common">Lepidopteran parasitic wasp</name>
    <name type="synonym">Apanteles glomeratus</name>
    <dbReference type="NCBI Taxonomy" id="32391"/>
    <lineage>
        <taxon>Eukaryota</taxon>
        <taxon>Metazoa</taxon>
        <taxon>Ecdysozoa</taxon>
        <taxon>Arthropoda</taxon>
        <taxon>Hexapoda</taxon>
        <taxon>Insecta</taxon>
        <taxon>Pterygota</taxon>
        <taxon>Neoptera</taxon>
        <taxon>Endopterygota</taxon>
        <taxon>Hymenoptera</taxon>
        <taxon>Apocrita</taxon>
        <taxon>Ichneumonoidea</taxon>
        <taxon>Braconidae</taxon>
        <taxon>Microgastrinae</taxon>
        <taxon>Cotesia</taxon>
    </lineage>
</organism>
<accession>A0AAV7I761</accession>
<dbReference type="EMBL" id="JAHXZJ010002237">
    <property type="protein sequence ID" value="KAH0547105.1"/>
    <property type="molecule type" value="Genomic_DNA"/>
</dbReference>